<accession>A0A1F7FI38</accession>
<evidence type="ECO:0000313" key="2">
    <source>
        <dbReference type="Proteomes" id="UP000179243"/>
    </source>
</evidence>
<dbReference type="AlphaFoldDB" id="A0A1F7FI38"/>
<proteinExistence type="predicted"/>
<dbReference type="Proteomes" id="UP000179243">
    <property type="component" value="Unassembled WGS sequence"/>
</dbReference>
<name>A0A1F7FI38_UNCRA</name>
<dbReference type="EMBL" id="MFYX01000033">
    <property type="protein sequence ID" value="OGK06369.1"/>
    <property type="molecule type" value="Genomic_DNA"/>
</dbReference>
<protein>
    <recommendedName>
        <fullName evidence="3">Prevent-host-death protein</fullName>
    </recommendedName>
</protein>
<evidence type="ECO:0000313" key="1">
    <source>
        <dbReference type="EMBL" id="OGK06369.1"/>
    </source>
</evidence>
<sequence>MKENFVVDKGGHALGVLIDMKSYRKLLEELEELEDIRAYDEAKAMGGASLSFEQGIKNVERSRQK</sequence>
<evidence type="ECO:0008006" key="3">
    <source>
        <dbReference type="Google" id="ProtNLM"/>
    </source>
</evidence>
<reference evidence="1 2" key="1">
    <citation type="journal article" date="2016" name="Nat. Commun.">
        <title>Thousands of microbial genomes shed light on interconnected biogeochemical processes in an aquifer system.</title>
        <authorList>
            <person name="Anantharaman K."/>
            <person name="Brown C.T."/>
            <person name="Hug L.A."/>
            <person name="Sharon I."/>
            <person name="Castelle C.J."/>
            <person name="Probst A.J."/>
            <person name="Thomas B.C."/>
            <person name="Singh A."/>
            <person name="Wilkins M.J."/>
            <person name="Karaoz U."/>
            <person name="Brodie E.L."/>
            <person name="Williams K.H."/>
            <person name="Hubbard S.S."/>
            <person name="Banfield J.F."/>
        </authorList>
    </citation>
    <scope>NUCLEOTIDE SEQUENCE [LARGE SCALE GENOMIC DNA]</scope>
</reference>
<gene>
    <name evidence="1" type="ORF">A2519_08430</name>
</gene>
<organism evidence="1 2">
    <name type="scientific">Candidatus Raymondbacteria bacterium RIFOXYD12_FULL_49_13</name>
    <dbReference type="NCBI Taxonomy" id="1817890"/>
    <lineage>
        <taxon>Bacteria</taxon>
        <taxon>Raymondiibacteriota</taxon>
    </lineage>
</organism>
<comment type="caution">
    <text evidence="1">The sequence shown here is derived from an EMBL/GenBank/DDBJ whole genome shotgun (WGS) entry which is preliminary data.</text>
</comment>